<reference evidence="1 2" key="1">
    <citation type="journal article" date="2017" name="Int. J. Syst. Evol. Microbiol.">
        <title>Gemmobacter straminiformis sp. nov., isolated from an artificial fountain.</title>
        <authorList>
            <person name="Kang J.Y."/>
            <person name="Kim M.J."/>
            <person name="Chun J."/>
            <person name="Son K.P."/>
            <person name="Jahng K.Y."/>
        </authorList>
    </citation>
    <scope>NUCLEOTIDE SEQUENCE [LARGE SCALE GENOMIC DNA]</scope>
    <source>
        <strain evidence="1 2">CAM-8</strain>
    </source>
</reference>
<evidence type="ECO:0008006" key="3">
    <source>
        <dbReference type="Google" id="ProtNLM"/>
    </source>
</evidence>
<dbReference type="Gene3D" id="1.10.3230.30">
    <property type="entry name" value="Phage gp6-like head-tail connector protein"/>
    <property type="match status" value="1"/>
</dbReference>
<dbReference type="RefSeq" id="WP_185797426.1">
    <property type="nucleotide sequence ID" value="NZ_JACLQD010000002.1"/>
</dbReference>
<evidence type="ECO:0000313" key="1">
    <source>
        <dbReference type="EMBL" id="MBC2835853.1"/>
    </source>
</evidence>
<organism evidence="1 2">
    <name type="scientific">Paragemmobacter straminiformis</name>
    <dbReference type="NCBI Taxonomy" id="2045119"/>
    <lineage>
        <taxon>Bacteria</taxon>
        <taxon>Pseudomonadati</taxon>
        <taxon>Pseudomonadota</taxon>
        <taxon>Alphaproteobacteria</taxon>
        <taxon>Rhodobacterales</taxon>
        <taxon>Paracoccaceae</taxon>
        <taxon>Paragemmobacter</taxon>
    </lineage>
</organism>
<sequence length="199" mass="20684">MRLDELTAVPDAVLPVAAFRDHLRLGTGFGTEGLQDGLLTAHLRAAVSVIEGRIGKVLVARRFRLVLEAWRGAEAQALPVAPVAALVEVALVDAAGARVVLPAGSFRLVADAHRPKLAARSGALPAVPAGGAVEVQFEAGFGADWAAVPADLAHAVLLLAAEFYEARIDDGTRGSGLPVTVQALIERWRNVRVLGGGQA</sequence>
<name>A0A842I8W0_9RHOB</name>
<protein>
    <recommendedName>
        <fullName evidence="3">PhiE125 gp8 family phage protein</fullName>
    </recommendedName>
</protein>
<dbReference type="Proteomes" id="UP000555411">
    <property type="component" value="Unassembled WGS sequence"/>
</dbReference>
<dbReference type="NCBIfam" id="TIGR02215">
    <property type="entry name" value="phage_chp_gp8"/>
    <property type="match status" value="1"/>
</dbReference>
<dbReference type="EMBL" id="JACLQD010000002">
    <property type="protein sequence ID" value="MBC2835853.1"/>
    <property type="molecule type" value="Genomic_DNA"/>
</dbReference>
<keyword evidence="2" id="KW-1185">Reference proteome</keyword>
<accession>A0A842I8W0</accession>
<dbReference type="AlphaFoldDB" id="A0A842I8W0"/>
<evidence type="ECO:0000313" key="2">
    <source>
        <dbReference type="Proteomes" id="UP000555411"/>
    </source>
</evidence>
<gene>
    <name evidence="1" type="ORF">H7F16_10090</name>
</gene>
<comment type="caution">
    <text evidence="1">The sequence shown here is derived from an EMBL/GenBank/DDBJ whole genome shotgun (WGS) entry which is preliminary data.</text>
</comment>
<dbReference type="InterPro" id="IPR011738">
    <property type="entry name" value="Phage_CHP"/>
</dbReference>
<proteinExistence type="predicted"/>